<keyword evidence="3" id="KW-0285">Flavoprotein</keyword>
<dbReference type="RefSeq" id="XP_013272964.1">
    <property type="nucleotide sequence ID" value="XM_013417510.1"/>
</dbReference>
<dbReference type="GO" id="GO:0003884">
    <property type="term" value="F:D-amino-acid oxidase activity"/>
    <property type="evidence" value="ECO:0007669"/>
    <property type="project" value="InterPro"/>
</dbReference>
<dbReference type="AlphaFoldDB" id="A0A0D2H5Y8"/>
<evidence type="ECO:0000256" key="5">
    <source>
        <dbReference type="ARBA" id="ARBA00023002"/>
    </source>
</evidence>
<evidence type="ECO:0000256" key="4">
    <source>
        <dbReference type="ARBA" id="ARBA00022827"/>
    </source>
</evidence>
<dbReference type="GeneID" id="25291871"/>
<dbReference type="VEuPathDB" id="FungiDB:Z518_03800"/>
<dbReference type="OrthoDB" id="2015447at2759"/>
<dbReference type="Gene3D" id="3.30.9.10">
    <property type="entry name" value="D-Amino Acid Oxidase, subunit A, domain 2"/>
    <property type="match status" value="1"/>
</dbReference>
<dbReference type="PANTHER" id="PTHR11530">
    <property type="entry name" value="D-AMINO ACID OXIDASE"/>
    <property type="match status" value="1"/>
</dbReference>
<evidence type="ECO:0000313" key="8">
    <source>
        <dbReference type="Proteomes" id="UP000053617"/>
    </source>
</evidence>
<dbReference type="InterPro" id="IPR006076">
    <property type="entry name" value="FAD-dep_OxRdtase"/>
</dbReference>
<dbReference type="SUPFAM" id="SSF54373">
    <property type="entry name" value="FAD-linked reductases, C-terminal domain"/>
    <property type="match status" value="1"/>
</dbReference>
<dbReference type="HOGENOM" id="CLU_034311_2_0_1"/>
<dbReference type="EMBL" id="KN847477">
    <property type="protein sequence ID" value="KIX05828.1"/>
    <property type="molecule type" value="Genomic_DNA"/>
</dbReference>
<dbReference type="Proteomes" id="UP000053617">
    <property type="component" value="Unassembled WGS sequence"/>
</dbReference>
<dbReference type="Gene3D" id="3.40.50.720">
    <property type="entry name" value="NAD(P)-binding Rossmann-like Domain"/>
    <property type="match status" value="1"/>
</dbReference>
<dbReference type="SUPFAM" id="SSF51971">
    <property type="entry name" value="Nucleotide-binding domain"/>
    <property type="match status" value="1"/>
</dbReference>
<gene>
    <name evidence="7" type="ORF">Z518_03800</name>
</gene>
<keyword evidence="4" id="KW-0274">FAD</keyword>
<organism evidence="7 8">
    <name type="scientific">Rhinocladiella mackenziei CBS 650.93</name>
    <dbReference type="NCBI Taxonomy" id="1442369"/>
    <lineage>
        <taxon>Eukaryota</taxon>
        <taxon>Fungi</taxon>
        <taxon>Dikarya</taxon>
        <taxon>Ascomycota</taxon>
        <taxon>Pezizomycotina</taxon>
        <taxon>Eurotiomycetes</taxon>
        <taxon>Chaetothyriomycetidae</taxon>
        <taxon>Chaetothyriales</taxon>
        <taxon>Herpotrichiellaceae</taxon>
        <taxon>Rhinocladiella</taxon>
    </lineage>
</organism>
<sequence length="355" mass="39473">MSISTEPLIVIGAGATGLSVATLLQSHYPKASITIIAAETPASPSPSADYASRWAGAHYRPIPGSSRQYEQERQMALKTVEKMTKLAKETPEAGVGLMMGVEYLENPLEENLVLMTGDVYAGPGDEFRILDQSELPPGVKWGCEYWTYCVNIEIYCRWLLDRFISNGGQIIQHRLSAAADAFEFARKRGLASPSVVVNCSGRNFDQDVKMKIIRGQTVLVEQQYDKTVTRQNRDGSWNFLVPRPRGGGTIVGGTKEIGDWETRPRPETRQKLLQKCVEMFPEFVDSVDKFEVIKDNVGRRPWREGGYRIETESISSNQRIVHGYGAGGRGFELSWGAAESVLELVKDSITAMARM</sequence>
<evidence type="ECO:0000313" key="7">
    <source>
        <dbReference type="EMBL" id="KIX05828.1"/>
    </source>
</evidence>
<keyword evidence="5" id="KW-0560">Oxidoreductase</keyword>
<protein>
    <recommendedName>
        <fullName evidence="6">FAD dependent oxidoreductase domain-containing protein</fullName>
    </recommendedName>
</protein>
<evidence type="ECO:0000256" key="1">
    <source>
        <dbReference type="ARBA" id="ARBA00001974"/>
    </source>
</evidence>
<evidence type="ECO:0000259" key="6">
    <source>
        <dbReference type="Pfam" id="PF01266"/>
    </source>
</evidence>
<dbReference type="GO" id="GO:0071949">
    <property type="term" value="F:FAD binding"/>
    <property type="evidence" value="ECO:0007669"/>
    <property type="project" value="InterPro"/>
</dbReference>
<dbReference type="PIRSF" id="PIRSF000189">
    <property type="entry name" value="D-aa_oxidase"/>
    <property type="match status" value="1"/>
</dbReference>
<dbReference type="PANTHER" id="PTHR11530:SF26">
    <property type="entry name" value="FAD DEPENDENT OXIDOREDUCTASE SUPERFAMILY (AFU_ORTHOLOGUE AFUA_5G13940)"/>
    <property type="match status" value="1"/>
</dbReference>
<comment type="cofactor">
    <cofactor evidence="1">
        <name>FAD</name>
        <dbReference type="ChEBI" id="CHEBI:57692"/>
    </cofactor>
</comment>
<feature type="domain" description="FAD dependent oxidoreductase" evidence="6">
    <location>
        <begin position="9"/>
        <end position="342"/>
    </location>
</feature>
<dbReference type="GO" id="GO:0019478">
    <property type="term" value="P:D-amino acid catabolic process"/>
    <property type="evidence" value="ECO:0007669"/>
    <property type="project" value="TreeGrafter"/>
</dbReference>
<evidence type="ECO:0000256" key="2">
    <source>
        <dbReference type="ARBA" id="ARBA00006730"/>
    </source>
</evidence>
<dbReference type="STRING" id="1442369.A0A0D2H5Y8"/>
<keyword evidence="8" id="KW-1185">Reference proteome</keyword>
<accession>A0A0D2H5Y8</accession>
<dbReference type="GO" id="GO:0005737">
    <property type="term" value="C:cytoplasm"/>
    <property type="evidence" value="ECO:0007669"/>
    <property type="project" value="TreeGrafter"/>
</dbReference>
<proteinExistence type="inferred from homology"/>
<name>A0A0D2H5Y8_9EURO</name>
<dbReference type="InterPro" id="IPR023209">
    <property type="entry name" value="DAO"/>
</dbReference>
<evidence type="ECO:0000256" key="3">
    <source>
        <dbReference type="ARBA" id="ARBA00022630"/>
    </source>
</evidence>
<reference evidence="7 8" key="1">
    <citation type="submission" date="2015-01" db="EMBL/GenBank/DDBJ databases">
        <title>The Genome Sequence of Rhinocladiella mackenzie CBS 650.93.</title>
        <authorList>
            <consortium name="The Broad Institute Genomics Platform"/>
            <person name="Cuomo C."/>
            <person name="de Hoog S."/>
            <person name="Gorbushina A."/>
            <person name="Stielow B."/>
            <person name="Teixiera M."/>
            <person name="Abouelleil A."/>
            <person name="Chapman S.B."/>
            <person name="Priest M."/>
            <person name="Young S.K."/>
            <person name="Wortman J."/>
            <person name="Nusbaum C."/>
            <person name="Birren B."/>
        </authorList>
    </citation>
    <scope>NUCLEOTIDE SEQUENCE [LARGE SCALE GENOMIC DNA]</scope>
    <source>
        <strain evidence="7 8">CBS 650.93</strain>
    </source>
</reference>
<comment type="similarity">
    <text evidence="2">Belongs to the DAMOX/DASOX family.</text>
</comment>
<dbReference type="Pfam" id="PF01266">
    <property type="entry name" value="DAO"/>
    <property type="match status" value="1"/>
</dbReference>